<dbReference type="GO" id="GO:0005819">
    <property type="term" value="C:spindle"/>
    <property type="evidence" value="ECO:0007669"/>
    <property type="project" value="UniProtKB-SubCell"/>
</dbReference>
<gene>
    <name evidence="10" type="ORF">L5515_000850</name>
</gene>
<name>A0AAE9E348_CAEBR</name>
<evidence type="ECO:0000256" key="2">
    <source>
        <dbReference type="ARBA" id="ARBA00004186"/>
    </source>
</evidence>
<keyword evidence="5" id="KW-0159">Chromosome partition</keyword>
<comment type="similarity">
    <text evidence="3">Belongs to the INCENP family.</text>
</comment>
<dbReference type="GO" id="GO:0007059">
    <property type="term" value="P:chromosome segregation"/>
    <property type="evidence" value="ECO:0007669"/>
    <property type="project" value="UniProtKB-KW"/>
</dbReference>
<feature type="region of interest" description="Disordered" evidence="8">
    <location>
        <begin position="183"/>
        <end position="259"/>
    </location>
</feature>
<dbReference type="InterPro" id="IPR005635">
    <property type="entry name" value="Inner_centromere_prot_ARK-bd"/>
</dbReference>
<dbReference type="Proteomes" id="UP000829354">
    <property type="component" value="Chromosome I"/>
</dbReference>
<feature type="compositionally biased region" description="Polar residues" evidence="8">
    <location>
        <begin position="426"/>
        <end position="436"/>
    </location>
</feature>
<keyword evidence="11" id="KW-1185">Reference proteome</keyword>
<feature type="compositionally biased region" description="Acidic residues" evidence="8">
    <location>
        <begin position="583"/>
        <end position="592"/>
    </location>
</feature>
<reference evidence="10 11" key="1">
    <citation type="submission" date="2022-04" db="EMBL/GenBank/DDBJ databases">
        <title>Chromosome-level reference genomes for two strains of Caenorhabditis briggsae: an improved platform for comparative genomics.</title>
        <authorList>
            <person name="Stevens L."/>
            <person name="Andersen E."/>
        </authorList>
    </citation>
    <scope>NUCLEOTIDE SEQUENCE [LARGE SCALE GENOMIC DNA]</scope>
    <source>
        <strain evidence="10">VX34</strain>
        <tissue evidence="10">Whole-organism</tissue>
    </source>
</reference>
<feature type="region of interest" description="Disordered" evidence="8">
    <location>
        <begin position="482"/>
        <end position="600"/>
    </location>
</feature>
<feature type="compositionally biased region" description="Basic and acidic residues" evidence="8">
    <location>
        <begin position="542"/>
        <end position="553"/>
    </location>
</feature>
<evidence type="ECO:0000256" key="8">
    <source>
        <dbReference type="SAM" id="MobiDB-lite"/>
    </source>
</evidence>
<dbReference type="GO" id="GO:0005634">
    <property type="term" value="C:nucleus"/>
    <property type="evidence" value="ECO:0007669"/>
    <property type="project" value="UniProtKB-SubCell"/>
</dbReference>
<evidence type="ECO:0000313" key="11">
    <source>
        <dbReference type="Proteomes" id="UP000829354"/>
    </source>
</evidence>
<feature type="compositionally biased region" description="Polar residues" evidence="8">
    <location>
        <begin position="559"/>
        <end position="575"/>
    </location>
</feature>
<dbReference type="Gene3D" id="6.10.250.2990">
    <property type="match status" value="1"/>
</dbReference>
<dbReference type="AlphaFoldDB" id="A0AAE9E348"/>
<evidence type="ECO:0000256" key="3">
    <source>
        <dbReference type="ARBA" id="ARBA00010042"/>
    </source>
</evidence>
<proteinExistence type="inferred from homology"/>
<organism evidence="10 11">
    <name type="scientific">Caenorhabditis briggsae</name>
    <dbReference type="NCBI Taxonomy" id="6238"/>
    <lineage>
        <taxon>Eukaryota</taxon>
        <taxon>Metazoa</taxon>
        <taxon>Ecdysozoa</taxon>
        <taxon>Nematoda</taxon>
        <taxon>Chromadorea</taxon>
        <taxon>Rhabditida</taxon>
        <taxon>Rhabditina</taxon>
        <taxon>Rhabditomorpha</taxon>
        <taxon>Rhabditoidea</taxon>
        <taxon>Rhabditidae</taxon>
        <taxon>Peloderinae</taxon>
        <taxon>Caenorhabditis</taxon>
    </lineage>
</organism>
<dbReference type="PANTHER" id="PTHR13142">
    <property type="entry name" value="INNER CENTROMERE PROTEIN"/>
    <property type="match status" value="1"/>
</dbReference>
<feature type="compositionally biased region" description="Basic and acidic residues" evidence="8">
    <location>
        <begin position="482"/>
        <end position="533"/>
    </location>
</feature>
<accession>A0AAE9E348</accession>
<dbReference type="Pfam" id="PF03941">
    <property type="entry name" value="INCENP_ARK-bind"/>
    <property type="match status" value="1"/>
</dbReference>
<feature type="compositionally biased region" description="Basic and acidic residues" evidence="8">
    <location>
        <begin position="248"/>
        <end position="259"/>
    </location>
</feature>
<feature type="region of interest" description="Disordered" evidence="8">
    <location>
        <begin position="315"/>
        <end position="363"/>
    </location>
</feature>
<comment type="subcellular location">
    <subcellularLocation>
        <location evidence="2">Cytoplasm</location>
        <location evidence="2">Cytoskeleton</location>
        <location evidence="2">Spindle</location>
    </subcellularLocation>
    <subcellularLocation>
        <location evidence="1">Nucleus</location>
    </subcellularLocation>
</comment>
<evidence type="ECO:0000256" key="1">
    <source>
        <dbReference type="ARBA" id="ARBA00004123"/>
    </source>
</evidence>
<feature type="compositionally biased region" description="Basic residues" evidence="8">
    <location>
        <begin position="415"/>
        <end position="425"/>
    </location>
</feature>
<evidence type="ECO:0000256" key="6">
    <source>
        <dbReference type="ARBA" id="ARBA00023212"/>
    </source>
</evidence>
<feature type="domain" description="Inner centromere protein ARK-binding" evidence="9">
    <location>
        <begin position="581"/>
        <end position="638"/>
    </location>
</feature>
<keyword evidence="6" id="KW-0206">Cytoskeleton</keyword>
<evidence type="ECO:0000256" key="4">
    <source>
        <dbReference type="ARBA" id="ARBA00022490"/>
    </source>
</evidence>
<keyword evidence="7" id="KW-0539">Nucleus</keyword>
<dbReference type="EMBL" id="CP092620">
    <property type="protein sequence ID" value="UMM11696.1"/>
    <property type="molecule type" value="Genomic_DNA"/>
</dbReference>
<dbReference type="PANTHER" id="PTHR13142:SF1">
    <property type="entry name" value="INNER CENTROMERE PROTEIN"/>
    <property type="match status" value="1"/>
</dbReference>
<evidence type="ECO:0000259" key="9">
    <source>
        <dbReference type="Pfam" id="PF03941"/>
    </source>
</evidence>
<evidence type="ECO:0000313" key="10">
    <source>
        <dbReference type="EMBL" id="UMM11696.1"/>
    </source>
</evidence>
<sequence length="672" mass="74952">MPPKKKAASRKPTDPSIKALVANPEVHGVRILESVVFTQNGLAGQMFQDFFQSISTLTSVHVSDQSVAQQLAKNICSELMAEVMSTQNNVTTAERTSIKGESVPKHVGEVANKNSNRGNVQWISPVDGEGTDSDMDVDDVPVTVKQEVMTPPINAGMTDAEFEEIAIPRTLIRMEQMSITRKAVAQSSSLSRNAAYSGTPRRNPPREAHGNHGTPRNIFPSTPGKGIATPSRVVAPPRTPHRAIPFSEAEKNPDQKLKHADELRNKALEEKREKARKAEENRAAVLQRKQELDRIRMEKLDGIKKKDERVATFQKNMKDHHKSPTRTRVNPEARTPVAMKQSARKVFPTTSDAATPGRGPAKKGRIEVFGAEKEGVTVAQATVQISPSRDPLRNSNRQVKGEQMESEGIVPVKQPKPRLKAKRSQPTHTVPSSSKSTAEDDAAAVLKAEQEQYLIKQAADAKVRAEEQRFLQEKTAAELRARAEEQRLQQEKKAAEEKAEARRKRAEEEKSRLLEAQREEEERLRKQQAREDAELQATLAKQAEKKAKLEAQGKEPPSTAYQMTPPRTYQANSKNDYGLNDLNSDDETDQEDDPRKEVPPWADFVIVRQNVRRQVKNPPFDIAEFFGVIEKPNLKEIFGDTVKMKKRGSSAVWRSPAGPGNVSRTPLEEIVE</sequence>
<feature type="region of interest" description="Disordered" evidence="8">
    <location>
        <begin position="648"/>
        <end position="672"/>
    </location>
</feature>
<protein>
    <recommendedName>
        <fullName evidence="9">Inner centromere protein ARK-binding domain-containing protein</fullName>
    </recommendedName>
</protein>
<evidence type="ECO:0000256" key="7">
    <source>
        <dbReference type="ARBA" id="ARBA00023242"/>
    </source>
</evidence>
<keyword evidence="4" id="KW-0963">Cytoplasm</keyword>
<evidence type="ECO:0000256" key="5">
    <source>
        <dbReference type="ARBA" id="ARBA00022829"/>
    </source>
</evidence>
<feature type="compositionally biased region" description="Polar residues" evidence="8">
    <location>
        <begin position="381"/>
        <end position="398"/>
    </location>
</feature>
<feature type="region of interest" description="Disordered" evidence="8">
    <location>
        <begin position="381"/>
        <end position="443"/>
    </location>
</feature>
<feature type="compositionally biased region" description="Polar residues" evidence="8">
    <location>
        <begin position="185"/>
        <end position="196"/>
    </location>
</feature>